<dbReference type="Pfam" id="PF00581">
    <property type="entry name" value="Rhodanese"/>
    <property type="match status" value="1"/>
</dbReference>
<gene>
    <name evidence="2" type="ORF">ESP51_14920</name>
</gene>
<dbReference type="PANTHER" id="PTHR43031:SF1">
    <property type="entry name" value="PYRIDINE NUCLEOTIDE-DISULPHIDE OXIDOREDUCTASE"/>
    <property type="match status" value="1"/>
</dbReference>
<sequence>MQTISPIDAHAIDDAFILDVREPGERDQARIDGTLHIPLGTLVERLDEIPRDRTVYVMCHVGGRSAQAVQYLEAQGVDAVNIEGGILEWYRAGLPLTLGDAE</sequence>
<reference evidence="2 3" key="1">
    <citation type="submission" date="2019-01" db="EMBL/GenBank/DDBJ databases">
        <title>Agromyces.</title>
        <authorList>
            <person name="Li J."/>
        </authorList>
    </citation>
    <scope>NUCLEOTIDE SEQUENCE [LARGE SCALE GENOMIC DNA]</scope>
    <source>
        <strain evidence="2 3">DSM 15934</strain>
    </source>
</reference>
<dbReference type="CDD" id="cd00158">
    <property type="entry name" value="RHOD"/>
    <property type="match status" value="1"/>
</dbReference>
<evidence type="ECO:0000259" key="1">
    <source>
        <dbReference type="PROSITE" id="PS50206"/>
    </source>
</evidence>
<accession>A0A4Q2KRR8</accession>
<dbReference type="InterPro" id="IPR050229">
    <property type="entry name" value="GlpE_sulfurtransferase"/>
</dbReference>
<evidence type="ECO:0000313" key="2">
    <source>
        <dbReference type="EMBL" id="RXZ68145.1"/>
    </source>
</evidence>
<dbReference type="EMBL" id="SDPN01000032">
    <property type="protein sequence ID" value="RXZ68145.1"/>
    <property type="molecule type" value="Genomic_DNA"/>
</dbReference>
<organism evidence="2 3">
    <name type="scientific">Agromyces albus</name>
    <dbReference type="NCBI Taxonomy" id="205332"/>
    <lineage>
        <taxon>Bacteria</taxon>
        <taxon>Bacillati</taxon>
        <taxon>Actinomycetota</taxon>
        <taxon>Actinomycetes</taxon>
        <taxon>Micrococcales</taxon>
        <taxon>Microbacteriaceae</taxon>
        <taxon>Agromyces</taxon>
    </lineage>
</organism>
<comment type="caution">
    <text evidence="2">The sequence shown here is derived from an EMBL/GenBank/DDBJ whole genome shotgun (WGS) entry which is preliminary data.</text>
</comment>
<dbReference type="SUPFAM" id="SSF52821">
    <property type="entry name" value="Rhodanese/Cell cycle control phosphatase"/>
    <property type="match status" value="1"/>
</dbReference>
<dbReference type="PROSITE" id="PS50206">
    <property type="entry name" value="RHODANESE_3"/>
    <property type="match status" value="1"/>
</dbReference>
<proteinExistence type="predicted"/>
<dbReference type="InterPro" id="IPR001763">
    <property type="entry name" value="Rhodanese-like_dom"/>
</dbReference>
<dbReference type="RefSeq" id="WP_129521683.1">
    <property type="nucleotide sequence ID" value="NZ_SDPN01000032.1"/>
</dbReference>
<dbReference type="Gene3D" id="3.40.250.10">
    <property type="entry name" value="Rhodanese-like domain"/>
    <property type="match status" value="1"/>
</dbReference>
<dbReference type="SMART" id="SM00450">
    <property type="entry name" value="RHOD"/>
    <property type="match status" value="1"/>
</dbReference>
<keyword evidence="3" id="KW-1185">Reference proteome</keyword>
<evidence type="ECO:0000313" key="3">
    <source>
        <dbReference type="Proteomes" id="UP000293865"/>
    </source>
</evidence>
<dbReference type="OrthoDB" id="9800872at2"/>
<name>A0A4Q2KRR8_9MICO</name>
<protein>
    <submittedName>
        <fullName evidence="2">Rhodanese-like domain-containing protein</fullName>
    </submittedName>
</protein>
<dbReference type="InterPro" id="IPR036873">
    <property type="entry name" value="Rhodanese-like_dom_sf"/>
</dbReference>
<feature type="domain" description="Rhodanese" evidence="1">
    <location>
        <begin position="11"/>
        <end position="98"/>
    </location>
</feature>
<dbReference type="PANTHER" id="PTHR43031">
    <property type="entry name" value="FAD-DEPENDENT OXIDOREDUCTASE"/>
    <property type="match status" value="1"/>
</dbReference>
<dbReference type="Proteomes" id="UP000293865">
    <property type="component" value="Unassembled WGS sequence"/>
</dbReference>
<dbReference type="AlphaFoldDB" id="A0A4Q2KRR8"/>